<keyword evidence="2" id="KW-1185">Reference proteome</keyword>
<name>A0A7W9E8U9_9CAUL</name>
<protein>
    <recommendedName>
        <fullName evidence="3">IS1 family transposase</fullName>
    </recommendedName>
</protein>
<dbReference type="EMBL" id="JACIJB010000008">
    <property type="protein sequence ID" value="MBB5661135.1"/>
    <property type="molecule type" value="Genomic_DNA"/>
</dbReference>
<dbReference type="AlphaFoldDB" id="A0A7W9E8U9"/>
<evidence type="ECO:0008006" key="3">
    <source>
        <dbReference type="Google" id="ProtNLM"/>
    </source>
</evidence>
<reference evidence="1 2" key="1">
    <citation type="submission" date="2020-08" db="EMBL/GenBank/DDBJ databases">
        <title>Genomic Encyclopedia of Type Strains, Phase IV (KMG-IV): sequencing the most valuable type-strain genomes for metagenomic binning, comparative biology and taxonomic classification.</title>
        <authorList>
            <person name="Goeker M."/>
        </authorList>
    </citation>
    <scope>NUCLEOTIDE SEQUENCE [LARGE SCALE GENOMIC DNA]</scope>
    <source>
        <strain evidence="1 2">DSM 24448</strain>
    </source>
</reference>
<accession>A0A7W9E8U9</accession>
<comment type="caution">
    <text evidence="1">The sequence shown here is derived from an EMBL/GenBank/DDBJ whole genome shotgun (WGS) entry which is preliminary data.</text>
</comment>
<dbReference type="Proteomes" id="UP000548978">
    <property type="component" value="Unassembled WGS sequence"/>
</dbReference>
<organism evidence="1 2">
    <name type="scientific">Brevundimonas halotolerans</name>
    <dbReference type="NCBI Taxonomy" id="69670"/>
    <lineage>
        <taxon>Bacteria</taxon>
        <taxon>Pseudomonadati</taxon>
        <taxon>Pseudomonadota</taxon>
        <taxon>Alphaproteobacteria</taxon>
        <taxon>Caulobacterales</taxon>
        <taxon>Caulobacteraceae</taxon>
        <taxon>Brevundimonas</taxon>
    </lineage>
</organism>
<dbReference type="OrthoDB" id="7197613at2"/>
<dbReference type="RefSeq" id="WP_123288430.1">
    <property type="nucleotide sequence ID" value="NZ_JACIJB010000008.1"/>
</dbReference>
<evidence type="ECO:0000313" key="2">
    <source>
        <dbReference type="Proteomes" id="UP000548978"/>
    </source>
</evidence>
<sequence>MNRKPQDLRIRMLHCLCEGMSQRSCERIFEVSQNTVAKLFAEVGDWAIEQMKSIKNLRVANIQADELHSFVAAKEKNLSDMIDPPEGAGRVWTYLAMCADSKLILEYHLGDQDALNASKFLKKVAGKLERSPDGGFVVRPHLATDGLKAYTKAFRNAFGADADYGILEKQYDKQDKNGNKAPGGRYIGANRKKGSGEWRVEDTHTSYIERQNLNLRMGNRRFNRKTNAFSKTLLNHERHIAMWAVYHNYCWIPRPMRPRLRPDGTRSSQWIKRDPAAIAAGLATRLWSVADMLAMADDYTAERRLMEAEQGEEPPTDPILIEVSDDDVVLAPSHWVYSSHTHQSTKVHKAECAFCRDGQGRKAGATPSGVWMPYYSLEDAIAASVAIQPDDHSICNVCLGDYFKRGYYS</sequence>
<gene>
    <name evidence="1" type="ORF">FHS65_001894</name>
</gene>
<evidence type="ECO:0000313" key="1">
    <source>
        <dbReference type="EMBL" id="MBB5661135.1"/>
    </source>
</evidence>
<proteinExistence type="predicted"/>